<accession>A0A0K2SJV1</accession>
<dbReference type="InterPro" id="IPR013785">
    <property type="entry name" value="Aldolase_TIM"/>
</dbReference>
<evidence type="ECO:0000259" key="8">
    <source>
        <dbReference type="PROSITE" id="PS51918"/>
    </source>
</evidence>
<evidence type="ECO:0000256" key="4">
    <source>
        <dbReference type="ARBA" id="ARBA00022723"/>
    </source>
</evidence>
<evidence type="ECO:0000313" key="10">
    <source>
        <dbReference type="Proteomes" id="UP000065807"/>
    </source>
</evidence>
<dbReference type="Pfam" id="PF04055">
    <property type="entry name" value="Radical_SAM"/>
    <property type="match status" value="1"/>
</dbReference>
<keyword evidence="3" id="KW-0949">S-adenosyl-L-methionine</keyword>
<evidence type="ECO:0000256" key="6">
    <source>
        <dbReference type="ARBA" id="ARBA00023014"/>
    </source>
</evidence>
<dbReference type="SFLD" id="SFLDS00029">
    <property type="entry name" value="Radical_SAM"/>
    <property type="match status" value="1"/>
</dbReference>
<dbReference type="NCBIfam" id="TIGR04085">
    <property type="entry name" value="rSAM_more_4Fe4S"/>
    <property type="match status" value="1"/>
</dbReference>
<dbReference type="SUPFAM" id="SSF102114">
    <property type="entry name" value="Radical SAM enzymes"/>
    <property type="match status" value="1"/>
</dbReference>
<feature type="domain" description="Radical SAM core" evidence="8">
    <location>
        <begin position="92"/>
        <end position="323"/>
    </location>
</feature>
<keyword evidence="6" id="KW-0411">Iron-sulfur</keyword>
<dbReference type="InterPro" id="IPR023885">
    <property type="entry name" value="4Fe4S-binding_SPASM_dom"/>
</dbReference>
<dbReference type="CDD" id="cd01335">
    <property type="entry name" value="Radical_SAM"/>
    <property type="match status" value="1"/>
</dbReference>
<name>A0A0K2SJV1_LIMPI</name>
<dbReference type="PANTHER" id="PTHR43787:SF3">
    <property type="entry name" value="ARYLSULFATASE REGULATORY PROTEIN"/>
    <property type="match status" value="1"/>
</dbReference>
<dbReference type="GO" id="GO:0046872">
    <property type="term" value="F:metal ion binding"/>
    <property type="evidence" value="ECO:0007669"/>
    <property type="project" value="UniProtKB-KW"/>
</dbReference>
<dbReference type="Gene3D" id="3.20.20.70">
    <property type="entry name" value="Aldolase class I"/>
    <property type="match status" value="1"/>
</dbReference>
<dbReference type="PANTHER" id="PTHR43787">
    <property type="entry name" value="FEMO COFACTOR BIOSYNTHESIS PROTEIN NIFB-RELATED"/>
    <property type="match status" value="1"/>
</dbReference>
<sequence>MDRNARDRQLRPSKFLTLTTTEDGRLLLHNSLTGAIAAIAPAQAEQARHFLRSKAADLPRETNLEEQLAEAGFLVPIGTDEDGSAMDQYLAKYGTSHLQLIILPTEQCNFRCVYCYESFSRGAMPSEVQKALKECVARQVNLERLNITWFGGEPLVAADVVVNLQQYFSQHCKRHGIEFSSTLVSNGYLLTPAVADKLLHLGLSHLQITLDGTAAEHNKRRHLMDGGETFEKIMVNLRYLKQRTERVRVTLRHNYDRRNLSHAPEFIELMAREFADDPRFEFVFEPIGKWGGQNDSVLDVYEGKERAATKIHLQRLAKEAGFRNAYQAQVLRPNGFVCYAADPRSFVVGSDGTLYKCTVELDKNERNVVGRLTQDGKLMVDWQKVALWTESNGAWRQNSKCTGCFFLPACFGAICPKEWLDRADVTCPPEKRFIGETLRTIALRSVNDGAQRSGSAAVERGAGASSQTELAGGKLSGRPNS</sequence>
<dbReference type="STRING" id="1555112.LIP_1546"/>
<organism evidence="9 10">
    <name type="scientific">Limnochorda pilosa</name>
    <dbReference type="NCBI Taxonomy" id="1555112"/>
    <lineage>
        <taxon>Bacteria</taxon>
        <taxon>Bacillati</taxon>
        <taxon>Bacillota</taxon>
        <taxon>Limnochordia</taxon>
        <taxon>Limnochordales</taxon>
        <taxon>Limnochordaceae</taxon>
        <taxon>Limnochorda</taxon>
    </lineage>
</organism>
<comment type="cofactor">
    <cofactor evidence="1">
        <name>[4Fe-4S] cluster</name>
        <dbReference type="ChEBI" id="CHEBI:49883"/>
    </cofactor>
</comment>
<protein>
    <submittedName>
        <fullName evidence="9">Radical SAM protein</fullName>
    </submittedName>
</protein>
<dbReference type="InterPro" id="IPR007197">
    <property type="entry name" value="rSAM"/>
</dbReference>
<dbReference type="EMBL" id="AP014924">
    <property type="protein sequence ID" value="BAS27393.1"/>
    <property type="molecule type" value="Genomic_DNA"/>
</dbReference>
<dbReference type="PROSITE" id="PS51918">
    <property type="entry name" value="RADICAL_SAM"/>
    <property type="match status" value="1"/>
</dbReference>
<reference evidence="10" key="1">
    <citation type="submission" date="2015-07" db="EMBL/GenBank/DDBJ databases">
        <title>Complete genome sequence and phylogenetic analysis of Limnochorda pilosa.</title>
        <authorList>
            <person name="Watanabe M."/>
            <person name="Kojima H."/>
            <person name="Fukui M."/>
        </authorList>
    </citation>
    <scope>NUCLEOTIDE SEQUENCE [LARGE SCALE GENOMIC DNA]</scope>
    <source>
        <strain evidence="10">HC45</strain>
    </source>
</reference>
<evidence type="ECO:0000256" key="5">
    <source>
        <dbReference type="ARBA" id="ARBA00023004"/>
    </source>
</evidence>
<evidence type="ECO:0000313" key="9">
    <source>
        <dbReference type="EMBL" id="BAS27393.1"/>
    </source>
</evidence>
<dbReference type="Proteomes" id="UP000065807">
    <property type="component" value="Chromosome"/>
</dbReference>
<keyword evidence="4" id="KW-0479">Metal-binding</keyword>
<dbReference type="UniPathway" id="UPA00782"/>
<dbReference type="PATRIC" id="fig|1555112.3.peg.1580"/>
<evidence type="ECO:0000256" key="7">
    <source>
        <dbReference type="SAM" id="MobiDB-lite"/>
    </source>
</evidence>
<proteinExistence type="predicted"/>
<evidence type="ECO:0000256" key="3">
    <source>
        <dbReference type="ARBA" id="ARBA00022691"/>
    </source>
</evidence>
<dbReference type="GO" id="GO:0003824">
    <property type="term" value="F:catalytic activity"/>
    <property type="evidence" value="ECO:0007669"/>
    <property type="project" value="InterPro"/>
</dbReference>
<dbReference type="InterPro" id="IPR058240">
    <property type="entry name" value="rSAM_sf"/>
</dbReference>
<evidence type="ECO:0000256" key="1">
    <source>
        <dbReference type="ARBA" id="ARBA00001966"/>
    </source>
</evidence>
<keyword evidence="2" id="KW-0004">4Fe-4S</keyword>
<dbReference type="AlphaFoldDB" id="A0A0K2SJV1"/>
<dbReference type="KEGG" id="lpil:LIP_1546"/>
<gene>
    <name evidence="9" type="ORF">LIP_1546</name>
</gene>
<keyword evidence="10" id="KW-1185">Reference proteome</keyword>
<reference evidence="10" key="2">
    <citation type="journal article" date="2016" name="Int. J. Syst. Evol. Microbiol.">
        <title>Complete genome sequence and cell structure of Limnochorda pilosa, a Gram-negative spore-former within the phylum Firmicutes.</title>
        <authorList>
            <person name="Watanabe M."/>
            <person name="Kojima H."/>
            <person name="Fukui M."/>
        </authorList>
    </citation>
    <scope>NUCLEOTIDE SEQUENCE [LARGE SCALE GENOMIC DNA]</scope>
    <source>
        <strain evidence="10">HC45</strain>
    </source>
</reference>
<keyword evidence="5" id="KW-0408">Iron</keyword>
<feature type="region of interest" description="Disordered" evidence="7">
    <location>
        <begin position="451"/>
        <end position="481"/>
    </location>
</feature>
<dbReference type="SFLD" id="SFLDG01067">
    <property type="entry name" value="SPASM/twitch_domain_containing"/>
    <property type="match status" value="1"/>
</dbReference>
<evidence type="ECO:0000256" key="2">
    <source>
        <dbReference type="ARBA" id="ARBA00022485"/>
    </source>
</evidence>
<dbReference type="GO" id="GO:0051539">
    <property type="term" value="F:4 iron, 4 sulfur cluster binding"/>
    <property type="evidence" value="ECO:0007669"/>
    <property type="project" value="UniProtKB-KW"/>
</dbReference>